<keyword evidence="4 9" id="KW-0436">Ligase</keyword>
<evidence type="ECO:0000313" key="13">
    <source>
        <dbReference type="Proteomes" id="UP000654108"/>
    </source>
</evidence>
<feature type="domain" description="CobB/CobQ-like glutamine amidotransferase" evidence="11">
    <location>
        <begin position="260"/>
        <end position="446"/>
    </location>
</feature>
<evidence type="ECO:0000256" key="2">
    <source>
        <dbReference type="ARBA" id="ARBA00006205"/>
    </source>
</evidence>
<organism evidence="12 13">
    <name type="scientific">Devosia oryzisoli</name>
    <dbReference type="NCBI Taxonomy" id="2774138"/>
    <lineage>
        <taxon>Bacteria</taxon>
        <taxon>Pseudomonadati</taxon>
        <taxon>Pseudomonadota</taxon>
        <taxon>Alphaproteobacteria</taxon>
        <taxon>Hyphomicrobiales</taxon>
        <taxon>Devosiaceae</taxon>
        <taxon>Devosia</taxon>
    </lineage>
</organism>
<dbReference type="Pfam" id="PF07685">
    <property type="entry name" value="GATase_3"/>
    <property type="match status" value="1"/>
</dbReference>
<evidence type="ECO:0000256" key="6">
    <source>
        <dbReference type="ARBA" id="ARBA00022840"/>
    </source>
</evidence>
<comment type="catalytic activity">
    <reaction evidence="9">
        <text>hydrogenobyrinate + 2 L-glutamine + 2 ATP + 2 H2O = hydrogenobyrinate a,c-diamide + 2 L-glutamate + 2 ADP + 2 phosphate + 2 H(+)</text>
        <dbReference type="Rhea" id="RHEA:12544"/>
        <dbReference type="ChEBI" id="CHEBI:15377"/>
        <dbReference type="ChEBI" id="CHEBI:15378"/>
        <dbReference type="ChEBI" id="CHEBI:29985"/>
        <dbReference type="ChEBI" id="CHEBI:30616"/>
        <dbReference type="ChEBI" id="CHEBI:43474"/>
        <dbReference type="ChEBI" id="CHEBI:58359"/>
        <dbReference type="ChEBI" id="CHEBI:77873"/>
        <dbReference type="ChEBI" id="CHEBI:77874"/>
        <dbReference type="ChEBI" id="CHEBI:456216"/>
        <dbReference type="EC" id="6.3.5.9"/>
    </reaction>
</comment>
<feature type="site" description="Increases nucleophilicity of active site Cys" evidence="9">
    <location>
        <position position="442"/>
    </location>
</feature>
<keyword evidence="8 9" id="KW-0315">Glutamine amidotransferase</keyword>
<dbReference type="InterPro" id="IPR011698">
    <property type="entry name" value="GATase_3"/>
</dbReference>
<dbReference type="SUPFAM" id="SSF52540">
    <property type="entry name" value="P-loop containing nucleoside triphosphate hydrolases"/>
    <property type="match status" value="1"/>
</dbReference>
<evidence type="ECO:0000256" key="4">
    <source>
        <dbReference type="ARBA" id="ARBA00022598"/>
    </source>
</evidence>
<evidence type="ECO:0000256" key="8">
    <source>
        <dbReference type="ARBA" id="ARBA00022962"/>
    </source>
</evidence>
<feature type="active site" description="Nucleophile" evidence="9">
    <location>
        <position position="343"/>
    </location>
</feature>
<sequence>MRIGPTWTGIGRSCGATSLARGLVIAAPRSGSGKTVITFGLLAALRRKGHIVAPAKIGPDFIDPVFLGRAAGRDAINLDPWAMTADHQRALAAQQAVGADLLLVEGVMGLFDAAADGHGSTADLAETLGLPVLFVVDADRQSQSVAPLVAGFARWRPGVEIAGVILNRVATARHERMLTRALAATGLPLLGAMPRRPELVLPERHLGLVLPGEIDAFSAFLGSAGQAVEDYLDLSAITALARPLPAAPETPPGLPPLGQRIAIARDDAFAFLYPHLLDGWRAAGAELSFFSPLADEPPAADADAVFLPGGYPELHAPILANAKSFQSGLRAARDKNALIYGECGGFMVLGQTLVDRDGAGHDMAGLLPHTTRIDRPRRVLGYRRLLHEGALPWPEGLNGHEFHYSSAKQLGLPPLFEALDAEGTRQPPMGGRLGRVMGSYAHVISAAQG</sequence>
<evidence type="ECO:0000256" key="9">
    <source>
        <dbReference type="HAMAP-Rule" id="MF_00027"/>
    </source>
</evidence>
<dbReference type="Proteomes" id="UP000654108">
    <property type="component" value="Unassembled WGS sequence"/>
</dbReference>
<dbReference type="AlphaFoldDB" id="A0A927ISJ4"/>
<keyword evidence="7 9" id="KW-0460">Magnesium</keyword>
<dbReference type="EC" id="6.3.5.9" evidence="9"/>
<dbReference type="InterPro" id="IPR004484">
    <property type="entry name" value="CbiA/CobB_synth"/>
</dbReference>
<dbReference type="PROSITE" id="PS51274">
    <property type="entry name" value="GATASE_COBBQ"/>
    <property type="match status" value="1"/>
</dbReference>
<comment type="similarity">
    <text evidence="2">Belongs to the CobB/CobQ family. CobQ subfamily.</text>
</comment>
<dbReference type="Gene3D" id="3.40.50.880">
    <property type="match status" value="1"/>
</dbReference>
<gene>
    <name evidence="9" type="primary">cobB</name>
    <name evidence="12" type="ORF">IC608_08630</name>
</gene>
<dbReference type="SUPFAM" id="SSF52317">
    <property type="entry name" value="Class I glutamine amidotransferase-like"/>
    <property type="match status" value="1"/>
</dbReference>
<protein>
    <recommendedName>
        <fullName evidence="9">Hydrogenobyrinate a,c-diamide synthase</fullName>
        <ecNumber evidence="9">6.3.5.9</ecNumber>
    </recommendedName>
    <alternativeName>
        <fullName evidence="9">Hydrogenobyrinic acid a,c-diamide synthase</fullName>
    </alternativeName>
</protein>
<dbReference type="HAMAP" id="MF_00027">
    <property type="entry name" value="CobB_CbiA"/>
    <property type="match status" value="1"/>
</dbReference>
<comment type="function">
    <text evidence="9">Catalyzes the ATP-dependent amidation of the two carboxylate groups at positions a and c of hydrogenobyrinate, using either L-glutamine or ammonia as the nitrogen source.</text>
</comment>
<evidence type="ECO:0000256" key="3">
    <source>
        <dbReference type="ARBA" id="ARBA00022573"/>
    </source>
</evidence>
<dbReference type="GO" id="GO:0042242">
    <property type="term" value="F:cobyrinic acid a,c-diamide synthase activity"/>
    <property type="evidence" value="ECO:0007669"/>
    <property type="project" value="InterPro"/>
</dbReference>
<comment type="caution">
    <text evidence="12">The sequence shown here is derived from an EMBL/GenBank/DDBJ whole genome shotgun (WGS) entry which is preliminary data.</text>
</comment>
<evidence type="ECO:0000259" key="10">
    <source>
        <dbReference type="Pfam" id="PF01656"/>
    </source>
</evidence>
<keyword evidence="5 9" id="KW-0547">Nucleotide-binding</keyword>
<dbReference type="NCBIfam" id="NF002204">
    <property type="entry name" value="PRK01077.1"/>
    <property type="match status" value="1"/>
</dbReference>
<dbReference type="PANTHER" id="PTHR43873:SF1">
    <property type="entry name" value="COBYRINATE A,C-DIAMIDE SYNTHASE"/>
    <property type="match status" value="1"/>
</dbReference>
<dbReference type="GO" id="GO:0043802">
    <property type="term" value="F:hydrogenobyrinic acid a,c-diamide synthase (glutamine-hydrolysing) activity"/>
    <property type="evidence" value="ECO:0007669"/>
    <property type="project" value="UniProtKB-UniRule"/>
</dbReference>
<dbReference type="GO" id="GO:0009236">
    <property type="term" value="P:cobalamin biosynthetic process"/>
    <property type="evidence" value="ECO:0007669"/>
    <property type="project" value="UniProtKB-UniRule"/>
</dbReference>
<keyword evidence="6 9" id="KW-0067">ATP-binding</keyword>
<proteinExistence type="inferred from homology"/>
<evidence type="ECO:0000256" key="5">
    <source>
        <dbReference type="ARBA" id="ARBA00022741"/>
    </source>
</evidence>
<keyword evidence="3 9" id="KW-0169">Cobalamin biosynthesis</keyword>
<comment type="domain">
    <text evidence="9">Comprises of two domains. The C-terminal domain contains the binding site for glutamine and catalyzes the hydrolysis of this substrate to glutamate and ammonia. The N-terminal domain is anticipated to bind ATP and hydrogenobyrinate and catalyzes the ultimate synthesis of the diamide product. The ammonia produced via the glutaminase domain is probably translocated to the adjacent domain via a molecular tunnel, where it reacts with an activated intermediate.</text>
</comment>
<dbReference type="InterPro" id="IPR027417">
    <property type="entry name" value="P-loop_NTPase"/>
</dbReference>
<comment type="pathway">
    <text evidence="9">Cofactor biosynthesis; adenosylcobalamin biosynthesis; cob(II)yrinate a,c-diamide from precorrin-2 (aerobic route): step 9/10.</text>
</comment>
<dbReference type="EMBL" id="JACYFU010000002">
    <property type="protein sequence ID" value="MBD8065539.1"/>
    <property type="molecule type" value="Genomic_DNA"/>
</dbReference>
<dbReference type="NCBIfam" id="TIGR00379">
    <property type="entry name" value="cobB"/>
    <property type="match status" value="1"/>
</dbReference>
<evidence type="ECO:0000259" key="11">
    <source>
        <dbReference type="Pfam" id="PF07685"/>
    </source>
</evidence>
<dbReference type="Gene3D" id="3.40.50.300">
    <property type="entry name" value="P-loop containing nucleotide triphosphate hydrolases"/>
    <property type="match status" value="1"/>
</dbReference>
<dbReference type="GO" id="GO:0005524">
    <property type="term" value="F:ATP binding"/>
    <property type="evidence" value="ECO:0007669"/>
    <property type="project" value="UniProtKB-UniRule"/>
</dbReference>
<dbReference type="Pfam" id="PF01656">
    <property type="entry name" value="CbiA"/>
    <property type="match status" value="1"/>
</dbReference>
<dbReference type="PANTHER" id="PTHR43873">
    <property type="entry name" value="COBYRINATE A,C-DIAMIDE SYNTHASE"/>
    <property type="match status" value="1"/>
</dbReference>
<feature type="domain" description="CobQ/CobB/MinD/ParA nucleotide binding" evidence="10">
    <location>
        <begin position="23"/>
        <end position="206"/>
    </location>
</feature>
<dbReference type="InterPro" id="IPR002586">
    <property type="entry name" value="CobQ/CobB/MinD/ParA_Nub-bd_dom"/>
</dbReference>
<name>A0A927ISJ4_9HYPH</name>
<dbReference type="InterPro" id="IPR029062">
    <property type="entry name" value="Class_I_gatase-like"/>
</dbReference>
<evidence type="ECO:0000256" key="7">
    <source>
        <dbReference type="ARBA" id="ARBA00022842"/>
    </source>
</evidence>
<dbReference type="CDD" id="cd05388">
    <property type="entry name" value="CobB_N"/>
    <property type="match status" value="1"/>
</dbReference>
<reference evidence="12" key="1">
    <citation type="submission" date="2020-09" db="EMBL/GenBank/DDBJ databases">
        <title>Genome seq and assembly of Devosia sp.</title>
        <authorList>
            <person name="Chhetri G."/>
        </authorList>
    </citation>
    <scope>NUCLEOTIDE SEQUENCE</scope>
    <source>
        <strain evidence="12">PTR5</strain>
    </source>
</reference>
<comment type="similarity">
    <text evidence="9">Belongs to the CobB/CbiA family.</text>
</comment>
<keyword evidence="13" id="KW-1185">Reference proteome</keyword>
<accession>A0A927ISJ4</accession>
<comment type="miscellaneous">
    <text evidence="9">The a and c carboxylates of hydrogenobyrinate are activated for nucleophilic attack via formation of a phosphorylated intermediate by ATP. CobB catalyzes first the amidation of the c-carboxylate, and then that of the a-carboxylate.</text>
</comment>
<evidence type="ECO:0000313" key="12">
    <source>
        <dbReference type="EMBL" id="MBD8065539.1"/>
    </source>
</evidence>
<evidence type="ECO:0000256" key="1">
    <source>
        <dbReference type="ARBA" id="ARBA00001946"/>
    </source>
</evidence>
<comment type="cofactor">
    <cofactor evidence="1 9">
        <name>Mg(2+)</name>
        <dbReference type="ChEBI" id="CHEBI:18420"/>
    </cofactor>
</comment>